<name>A0AAX1NEY6_9BACT</name>
<feature type="signal peptide" evidence="1">
    <location>
        <begin position="1"/>
        <end position="20"/>
    </location>
</feature>
<dbReference type="InterPro" id="IPR011050">
    <property type="entry name" value="Pectin_lyase_fold/virulence"/>
</dbReference>
<dbReference type="Proteomes" id="UP000678679">
    <property type="component" value="Chromosome 2"/>
</dbReference>
<proteinExistence type="predicted"/>
<evidence type="ECO:0000259" key="2">
    <source>
        <dbReference type="Pfam" id="PF12708"/>
    </source>
</evidence>
<dbReference type="InterPro" id="IPR012334">
    <property type="entry name" value="Pectin_lyas_fold"/>
</dbReference>
<keyword evidence="1" id="KW-0732">Signal</keyword>
<dbReference type="GO" id="GO:0016787">
    <property type="term" value="F:hydrolase activity"/>
    <property type="evidence" value="ECO:0007669"/>
    <property type="project" value="UniProtKB-KW"/>
</dbReference>
<keyword evidence="3" id="KW-0378">Hydrolase</keyword>
<dbReference type="AlphaFoldDB" id="A0AAX1NEY6"/>
<evidence type="ECO:0000313" key="3">
    <source>
        <dbReference type="EMBL" id="QWG05396.1"/>
    </source>
</evidence>
<dbReference type="KEGG" id="fya:KMW28_23540"/>
<dbReference type="EMBL" id="CP076133">
    <property type="protein sequence ID" value="QWG05396.1"/>
    <property type="molecule type" value="Genomic_DNA"/>
</dbReference>
<dbReference type="Pfam" id="PF12708">
    <property type="entry name" value="Pect-lyase_RHGA_epim"/>
    <property type="match status" value="1"/>
</dbReference>
<evidence type="ECO:0000313" key="4">
    <source>
        <dbReference type="Proteomes" id="UP000678679"/>
    </source>
</evidence>
<sequence length="512" mass="56589">MNLKQLLFITSIFVVSNIWAQDEADFYTDKINDVTKTVNLVDDYGVNNQDDEDDSEALQRAIDELTELPNGGRINIPAGKYYFQSILVKSNIHITIDTEALIYPTDPGNDKNYVIMSIGKDNEETRNVSVRGVDGYYTVDVSKARNPNVRMFQLVNVKNFLISDMHLVDDNSKFSAITIGYSTYNGEYVSSENGVIKDCSTVGAHYGYGLIQSQALKNTFFKNLWGEGGVTLRLETGLNKMNDLQVGGNFDIYGQNIYCENGNAAVMISPHAIKNGHVEIDGVEAVNTGFAVRIGKGYVTSSQEALGITPGYYASTSIVKNVKATYGCSAQVKSKHFKYFPCEEKQWIGTEYNPDGESYPAPAVANILNTADGNNNTALGYFDVAISNTESIGFKNQPKDVVTEADENTDCGEIPPVTDGCDCECNNSGGISNLPPQDDPTYFVFPNPSPDKFKIRGDIRDTDQIHVINQYGAVINVEPIYYDTRWVVNLQNQPIGIYFLNINGTIIKLLKE</sequence>
<protein>
    <submittedName>
        <fullName evidence="3">Glycoside hydrolase family 55 protein</fullName>
    </submittedName>
</protein>
<gene>
    <name evidence="3" type="ORF">KMW28_23540</name>
</gene>
<dbReference type="SUPFAM" id="SSF51126">
    <property type="entry name" value="Pectin lyase-like"/>
    <property type="match status" value="1"/>
</dbReference>
<dbReference type="Gene3D" id="2.160.20.10">
    <property type="entry name" value="Single-stranded right-handed beta-helix, Pectin lyase-like"/>
    <property type="match status" value="1"/>
</dbReference>
<evidence type="ECO:0000256" key="1">
    <source>
        <dbReference type="SAM" id="SignalP"/>
    </source>
</evidence>
<feature type="chain" id="PRO_5043410207" evidence="1">
    <location>
        <begin position="21"/>
        <end position="512"/>
    </location>
</feature>
<feature type="domain" description="Rhamnogalacturonase A/B/Epimerase-like pectate lyase" evidence="2">
    <location>
        <begin position="41"/>
        <end position="223"/>
    </location>
</feature>
<dbReference type="RefSeq" id="WP_169661948.1">
    <property type="nucleotide sequence ID" value="NZ_CP076133.1"/>
</dbReference>
<accession>A0AAX1NEY6</accession>
<dbReference type="InterPro" id="IPR024535">
    <property type="entry name" value="RHGA/B-epi-like_pectate_lyase"/>
</dbReference>
<reference evidence="3 4" key="1">
    <citation type="submission" date="2021-05" db="EMBL/GenBank/DDBJ databases">
        <title>Comparative genomic studies on the polysaccharide-degrading batcterial strains of the Flammeovirga genus.</title>
        <authorList>
            <person name="Zewei F."/>
            <person name="Zheng Z."/>
            <person name="Yu L."/>
            <person name="Ruyue G."/>
            <person name="Yanhong M."/>
            <person name="Yuanyuan C."/>
            <person name="Jingyan G."/>
            <person name="Wenjun H."/>
        </authorList>
    </citation>
    <scope>NUCLEOTIDE SEQUENCE [LARGE SCALE GENOMIC DNA]</scope>
    <source>
        <strain evidence="3 4">NBRC:100898</strain>
    </source>
</reference>
<organism evidence="3 4">
    <name type="scientific">Flammeovirga yaeyamensis</name>
    <dbReference type="NCBI Taxonomy" id="367791"/>
    <lineage>
        <taxon>Bacteria</taxon>
        <taxon>Pseudomonadati</taxon>
        <taxon>Bacteroidota</taxon>
        <taxon>Cytophagia</taxon>
        <taxon>Cytophagales</taxon>
        <taxon>Flammeovirgaceae</taxon>
        <taxon>Flammeovirga</taxon>
    </lineage>
</organism>
<keyword evidence="4" id="KW-1185">Reference proteome</keyword>